<gene>
    <name evidence="1" type="ORF">H5410_039010</name>
</gene>
<evidence type="ECO:0000313" key="1">
    <source>
        <dbReference type="EMBL" id="KAG5597778.1"/>
    </source>
</evidence>
<dbReference type="PANTHER" id="PTHR36264">
    <property type="entry name" value="SET DOMAIN-CONTAINING PROTEIN"/>
    <property type="match status" value="1"/>
</dbReference>
<evidence type="ECO:0000313" key="2">
    <source>
        <dbReference type="Proteomes" id="UP000824120"/>
    </source>
</evidence>
<dbReference type="OrthoDB" id="1915967at2759"/>
<dbReference type="EMBL" id="JACXVP010000007">
    <property type="protein sequence ID" value="KAG5597778.1"/>
    <property type="molecule type" value="Genomic_DNA"/>
</dbReference>
<sequence>MGGMWLGVTWDVEAEMLGTTCGGISLASLFTTVVKTGSLPTLLQGVWKFPETWWRKKNGGNSSGSMFASGEEEDAGRGLLLLGFCSQGKRRTSMLFAAAGPGLGCWNFSLRDFTMKKKIRWGWVNGTVADSRTLVLGIFGVNVVLLRTTWLALRVPIACSKEAFPRFSILPCVGFAFESSLGDSPAILVICMSKNSTNGTQNVRSFVDKWLFMVTDTYVFFNCSGSLIHIADLVSTASEATKFGYHLLTDRKKALMNQGFIFWKLPNHDDYSLWVLRLFNVYDLGVGDEIGLYWDPRFQMVYVQITSKLELARSLVDGSMVRVGLWDVTEQNDRPYRKYITPENIVQGKLGISSFETSEYILPYWRLNKAKSLVNGGLDVGDEIALFWDPRLPAFILMLLSKTGDSINRLVSID</sequence>
<comment type="caution">
    <text evidence="1">The sequence shown here is derived from an EMBL/GenBank/DDBJ whole genome shotgun (WGS) entry which is preliminary data.</text>
</comment>
<keyword evidence="2" id="KW-1185">Reference proteome</keyword>
<organism evidence="1 2">
    <name type="scientific">Solanum commersonii</name>
    <name type="common">Commerson's wild potato</name>
    <name type="synonym">Commerson's nightshade</name>
    <dbReference type="NCBI Taxonomy" id="4109"/>
    <lineage>
        <taxon>Eukaryota</taxon>
        <taxon>Viridiplantae</taxon>
        <taxon>Streptophyta</taxon>
        <taxon>Embryophyta</taxon>
        <taxon>Tracheophyta</taxon>
        <taxon>Spermatophyta</taxon>
        <taxon>Magnoliopsida</taxon>
        <taxon>eudicotyledons</taxon>
        <taxon>Gunneridae</taxon>
        <taxon>Pentapetalae</taxon>
        <taxon>asterids</taxon>
        <taxon>lamiids</taxon>
        <taxon>Solanales</taxon>
        <taxon>Solanaceae</taxon>
        <taxon>Solanoideae</taxon>
        <taxon>Solaneae</taxon>
        <taxon>Solanum</taxon>
    </lineage>
</organism>
<dbReference type="PANTHER" id="PTHR36264:SF2">
    <property type="entry name" value="TF-B3 DOMAIN-CONTAINING PROTEIN"/>
    <property type="match status" value="1"/>
</dbReference>
<reference evidence="1 2" key="1">
    <citation type="submission" date="2020-09" db="EMBL/GenBank/DDBJ databases">
        <title>De no assembly of potato wild relative species, Solanum commersonii.</title>
        <authorList>
            <person name="Cho K."/>
        </authorList>
    </citation>
    <scope>NUCLEOTIDE SEQUENCE [LARGE SCALE GENOMIC DNA]</scope>
    <source>
        <strain evidence="1">LZ3.2</strain>
        <tissue evidence="1">Leaf</tissue>
    </source>
</reference>
<accession>A0A9J5YC82</accession>
<dbReference type="AlphaFoldDB" id="A0A9J5YC82"/>
<protein>
    <submittedName>
        <fullName evidence="1">Uncharacterized protein</fullName>
    </submittedName>
</protein>
<dbReference type="Proteomes" id="UP000824120">
    <property type="component" value="Chromosome 7"/>
</dbReference>
<name>A0A9J5YC82_SOLCO</name>
<proteinExistence type="predicted"/>